<keyword evidence="1" id="KW-0175">Coiled coil</keyword>
<name>A0A1M7NJ61_9FIRM</name>
<sequence length="1021" mass="108124">MADGTLKFDTKVDEGGFVEGVQKMSSKQISLTNNIKKTQSEMSKLEKSMKDMQNTKVPTQEYQEIQKQISQAESQLNKYLATEDRLKALGGIDESSKSWKNLQYNINEARNTLNAAKADMASLKSGGGDFTQGTDTSKLDAMQAKYNALTGKLSEYEAKLAEVQAKENAANAKQLNTQGSVQQLEKLDAEQTKAGTTTSRLSALFKRLQQACNTASNGLRKVGTVAKTIGSAFGMIVKGVGKAASAVGRGAKTMLAKLNPLNGIKSMFSGMMGRMMLMSVGFMALSKGLQALGTGFSNIVRTSPQLSANLAQIKGNLYTAFQPILEACLPALNALFSVLVKVTAALAQFLSMLFGKSVKASQAAAKSQYDQAAALDKTAGSAKKAKKALKGLADFDELHNSSSADDSSSGGGGGGAGDTAIKPDFTTPIDESGGVSEFVEALKKAWKESDFTEIGMIIGEKLNSAMESIPWGNIQATCNKVAKSLATFLNGAIYGLDWTLVGSTLGNGINTAIYFAQTFVDTFDWGAFGTGIGTGIDSAFRTIDWNALALTMGTGVNGIFMTLDNAVKAIDFTNMGTTIAQSLNTLIGTIDWIAIGTALSNGLNGAINLLYGFVTTFDFSGLGTAIGSGINRILTNTDWKKLGMDLSGLAVGILDSLTSAIKAVDWAALGGDIVDLISGINWGKVITGIVDALVAAVNGAISLIFGIGAQIGKNIIEGLQNGISLSDIIKNAFNWVKKHIVDPIVDNIKKLLGIHSPSTVFTEIGGYLMQGMINGITALIETVKTHFKNLVTNIKNFFTSLPEWFSTKFTSVMTSIKNAFTLENIKTYFSGICKGVKDAFSGISNWFKTIFTEAWTNVKNVFSKGGKIFDGIKDGILSGLKAVINGLIGGINKVIAVPFKGLNSALSKIKNTNIAGFKPFSWVSEISVPKIPALATGTVVPANYGNFLATLGDNKRAPEVVSPIPTMKQAFKEAIMEMGGVGNNGSPIQLEIIIGGKTIMKEVISENNENAKAGKMSFQLA</sequence>
<dbReference type="OrthoDB" id="1779742at2"/>
<gene>
    <name evidence="3" type="ORF">SAMN02746066_04553</name>
</gene>
<dbReference type="RefSeq" id="WP_073291786.1">
    <property type="nucleotide sequence ID" value="NZ_FRCP01000030.1"/>
</dbReference>
<accession>A0A1M7NJ61</accession>
<evidence type="ECO:0000256" key="1">
    <source>
        <dbReference type="SAM" id="Coils"/>
    </source>
</evidence>
<proteinExistence type="predicted"/>
<feature type="region of interest" description="Disordered" evidence="2">
    <location>
        <begin position="400"/>
        <end position="429"/>
    </location>
</feature>
<feature type="coiled-coil region" evidence="1">
    <location>
        <begin position="28"/>
        <end position="173"/>
    </location>
</feature>
<dbReference type="Gene3D" id="1.20.120.20">
    <property type="entry name" value="Apolipoprotein"/>
    <property type="match status" value="1"/>
</dbReference>
<protein>
    <recommendedName>
        <fullName evidence="5">Phage-related protein</fullName>
    </recommendedName>
</protein>
<dbReference type="STRING" id="1120996.SAMN02746066_04553"/>
<dbReference type="EMBL" id="FRCP01000030">
    <property type="protein sequence ID" value="SHN03892.1"/>
    <property type="molecule type" value="Genomic_DNA"/>
</dbReference>
<organism evidence="3 4">
    <name type="scientific">Anaerosporobacter mobilis DSM 15930</name>
    <dbReference type="NCBI Taxonomy" id="1120996"/>
    <lineage>
        <taxon>Bacteria</taxon>
        <taxon>Bacillati</taxon>
        <taxon>Bacillota</taxon>
        <taxon>Clostridia</taxon>
        <taxon>Lachnospirales</taxon>
        <taxon>Lachnospiraceae</taxon>
        <taxon>Anaerosporobacter</taxon>
    </lineage>
</organism>
<dbReference type="Proteomes" id="UP000184038">
    <property type="component" value="Unassembled WGS sequence"/>
</dbReference>
<keyword evidence="4" id="KW-1185">Reference proteome</keyword>
<dbReference type="AlphaFoldDB" id="A0A1M7NJ61"/>
<evidence type="ECO:0000256" key="2">
    <source>
        <dbReference type="SAM" id="MobiDB-lite"/>
    </source>
</evidence>
<evidence type="ECO:0000313" key="4">
    <source>
        <dbReference type="Proteomes" id="UP000184038"/>
    </source>
</evidence>
<evidence type="ECO:0000313" key="3">
    <source>
        <dbReference type="EMBL" id="SHN03892.1"/>
    </source>
</evidence>
<reference evidence="3 4" key="1">
    <citation type="submission" date="2016-11" db="EMBL/GenBank/DDBJ databases">
        <authorList>
            <person name="Jaros S."/>
            <person name="Januszkiewicz K."/>
            <person name="Wedrychowicz H."/>
        </authorList>
    </citation>
    <scope>NUCLEOTIDE SEQUENCE [LARGE SCALE GENOMIC DNA]</scope>
    <source>
        <strain evidence="3 4">DSM 15930</strain>
    </source>
</reference>
<evidence type="ECO:0008006" key="5">
    <source>
        <dbReference type="Google" id="ProtNLM"/>
    </source>
</evidence>